<dbReference type="CDD" id="cd18547">
    <property type="entry name" value="ABC_6TM_Tm288_like"/>
    <property type="match status" value="1"/>
</dbReference>
<feature type="transmembrane region" description="Helical" evidence="8">
    <location>
        <begin position="43"/>
        <end position="63"/>
    </location>
</feature>
<comment type="subcellular location">
    <subcellularLocation>
        <location evidence="1">Cell membrane</location>
        <topology evidence="1">Multi-pass membrane protein</topology>
    </subcellularLocation>
</comment>
<gene>
    <name evidence="11" type="ORF">ACJDU8_06645</name>
</gene>
<evidence type="ECO:0000256" key="8">
    <source>
        <dbReference type="SAM" id="Phobius"/>
    </source>
</evidence>
<organism evidence="11 12">
    <name type="scientific">Candidatus Clostridium eludens</name>
    <dbReference type="NCBI Taxonomy" id="3381663"/>
    <lineage>
        <taxon>Bacteria</taxon>
        <taxon>Bacillati</taxon>
        <taxon>Bacillota</taxon>
        <taxon>Clostridia</taxon>
        <taxon>Eubacteriales</taxon>
        <taxon>Clostridiaceae</taxon>
        <taxon>Clostridium</taxon>
    </lineage>
</organism>
<accession>A0ABW8SGY1</accession>
<feature type="domain" description="ABC transmembrane type-1" evidence="10">
    <location>
        <begin position="48"/>
        <end position="341"/>
    </location>
</feature>
<proteinExistence type="predicted"/>
<dbReference type="PANTHER" id="PTHR43394">
    <property type="entry name" value="ATP-DEPENDENT PERMEASE MDL1, MITOCHONDRIAL"/>
    <property type="match status" value="1"/>
</dbReference>
<evidence type="ECO:0000313" key="12">
    <source>
        <dbReference type="Proteomes" id="UP001623660"/>
    </source>
</evidence>
<dbReference type="Gene3D" id="1.20.1560.10">
    <property type="entry name" value="ABC transporter type 1, transmembrane domain"/>
    <property type="match status" value="1"/>
</dbReference>
<dbReference type="EMBL" id="JBJHZX010000007">
    <property type="protein sequence ID" value="MFL0195245.1"/>
    <property type="molecule type" value="Genomic_DNA"/>
</dbReference>
<keyword evidence="2 8" id="KW-0812">Transmembrane</keyword>
<feature type="domain" description="ABC transporter" evidence="9">
    <location>
        <begin position="375"/>
        <end position="609"/>
    </location>
</feature>
<evidence type="ECO:0000256" key="6">
    <source>
        <dbReference type="ARBA" id="ARBA00023136"/>
    </source>
</evidence>
<dbReference type="Gene3D" id="3.40.50.300">
    <property type="entry name" value="P-loop containing nucleotide triphosphate hydrolases"/>
    <property type="match status" value="1"/>
</dbReference>
<dbReference type="GO" id="GO:0005524">
    <property type="term" value="F:ATP binding"/>
    <property type="evidence" value="ECO:0007669"/>
    <property type="project" value="UniProtKB-KW"/>
</dbReference>
<dbReference type="RefSeq" id="WP_406791368.1">
    <property type="nucleotide sequence ID" value="NZ_JBJHZX010000007.1"/>
</dbReference>
<dbReference type="InterPro" id="IPR036640">
    <property type="entry name" value="ABC1_TM_sf"/>
</dbReference>
<feature type="region of interest" description="Disordered" evidence="7">
    <location>
        <begin position="1"/>
        <end position="24"/>
    </location>
</feature>
<comment type="caution">
    <text evidence="11">The sequence shown here is derived from an EMBL/GenBank/DDBJ whole genome shotgun (WGS) entry which is preliminary data.</text>
</comment>
<keyword evidence="5 8" id="KW-1133">Transmembrane helix</keyword>
<feature type="transmembrane region" description="Helical" evidence="8">
    <location>
        <begin position="285"/>
        <end position="306"/>
    </location>
</feature>
<evidence type="ECO:0000256" key="4">
    <source>
        <dbReference type="ARBA" id="ARBA00022840"/>
    </source>
</evidence>
<reference evidence="11 12" key="1">
    <citation type="submission" date="2024-11" db="EMBL/GenBank/DDBJ databases">
        <authorList>
            <person name="Heng Y.C."/>
            <person name="Lim A.C.H."/>
            <person name="Lee J.K.Y."/>
            <person name="Kittelmann S."/>
        </authorList>
    </citation>
    <scope>NUCLEOTIDE SEQUENCE [LARGE SCALE GENOMIC DNA]</scope>
    <source>
        <strain evidence="11 12">WILCCON 0269</strain>
    </source>
</reference>
<dbReference type="CDD" id="cd03254">
    <property type="entry name" value="ABCC_Glucan_exporter_like"/>
    <property type="match status" value="1"/>
</dbReference>
<name>A0ABW8SGY1_9CLOT</name>
<feature type="transmembrane region" description="Helical" evidence="8">
    <location>
        <begin position="200"/>
        <end position="217"/>
    </location>
</feature>
<dbReference type="Pfam" id="PF00664">
    <property type="entry name" value="ABC_membrane"/>
    <property type="match status" value="1"/>
</dbReference>
<dbReference type="InterPro" id="IPR003593">
    <property type="entry name" value="AAA+_ATPase"/>
</dbReference>
<sequence>MSEKQTVKKPAVHRGPGGMIQGGEKASNFKGTMKKLIKYMNEYKVSVIIVFIFAAVSAAFSIVGPKMLGHATTKLFEGIVGKFSGTGTGIDFNYIGRIILILAGLYAVSSLFAYVQGWIMSGVSMKVSYKMRKEISEKINKMPLKYFDGINHGEVLSRVTNDVDTLSQTLNQSLTQIITSITTIIGVFIMMLSISFFMTLVALCIIPLSMIIMMFIIKYSQKYFKQQQDYLGHVNGHVEEMYGGHIVMKAFNGEEESIKKFDKLNNTLYKSAWKSQFITSMVMPVMNFVSNLGYVGVCVLGGWLAIKKTIEVGDIQAFIQYVRSFTQPITQIANISNVLQQTAASAERVFEFLEEEEASPETENPVKPKNIKGSVEFKNVQFGYNPDKVVINNFSAEIKPGEKVAIVGPTGAGKTTMVKLLMRFYDVNKGAILVEGHDVRDYIRSDLRDMFGMVLQDTWLYNGSIMENIRYGRLDAADEEVKAAAEAAHVDSFVRTLPGGYDMILNEEASNVSQGQKQLLTIARAILADPKILILDEATSSVDTRTEVKIKKAMDNLMKNRTSFIIAHRLSTIRDADLILVMDNGDIVEQGNHEELLKKGGFYASLYNSQFVSSTVIES</sequence>
<dbReference type="InterPro" id="IPR011527">
    <property type="entry name" value="ABC1_TM_dom"/>
</dbReference>
<dbReference type="SMART" id="SM00382">
    <property type="entry name" value="AAA"/>
    <property type="match status" value="1"/>
</dbReference>
<protein>
    <submittedName>
        <fullName evidence="11">ABC transporter ATP-binding protein</fullName>
    </submittedName>
</protein>
<keyword evidence="3" id="KW-0547">Nucleotide-binding</keyword>
<dbReference type="InterPro" id="IPR039421">
    <property type="entry name" value="Type_1_exporter"/>
</dbReference>
<dbReference type="PROSITE" id="PS00211">
    <property type="entry name" value="ABC_TRANSPORTER_1"/>
    <property type="match status" value="1"/>
</dbReference>
<dbReference type="InterPro" id="IPR017871">
    <property type="entry name" value="ABC_transporter-like_CS"/>
</dbReference>
<evidence type="ECO:0000256" key="1">
    <source>
        <dbReference type="ARBA" id="ARBA00004651"/>
    </source>
</evidence>
<evidence type="ECO:0000313" key="11">
    <source>
        <dbReference type="EMBL" id="MFL0195245.1"/>
    </source>
</evidence>
<evidence type="ECO:0000256" key="7">
    <source>
        <dbReference type="SAM" id="MobiDB-lite"/>
    </source>
</evidence>
<feature type="transmembrane region" description="Helical" evidence="8">
    <location>
        <begin position="174"/>
        <end position="194"/>
    </location>
</feature>
<dbReference type="SUPFAM" id="SSF52540">
    <property type="entry name" value="P-loop containing nucleoside triphosphate hydrolases"/>
    <property type="match status" value="1"/>
</dbReference>
<evidence type="ECO:0000256" key="2">
    <source>
        <dbReference type="ARBA" id="ARBA00022692"/>
    </source>
</evidence>
<dbReference type="SUPFAM" id="SSF90123">
    <property type="entry name" value="ABC transporter transmembrane region"/>
    <property type="match status" value="1"/>
</dbReference>
<feature type="transmembrane region" description="Helical" evidence="8">
    <location>
        <begin position="94"/>
        <end position="115"/>
    </location>
</feature>
<keyword evidence="12" id="KW-1185">Reference proteome</keyword>
<keyword evidence="6 8" id="KW-0472">Membrane</keyword>
<dbReference type="PANTHER" id="PTHR43394:SF1">
    <property type="entry name" value="ATP-BINDING CASSETTE SUB-FAMILY B MEMBER 10, MITOCHONDRIAL"/>
    <property type="match status" value="1"/>
</dbReference>
<dbReference type="InterPro" id="IPR003439">
    <property type="entry name" value="ABC_transporter-like_ATP-bd"/>
</dbReference>
<dbReference type="InterPro" id="IPR027417">
    <property type="entry name" value="P-loop_NTPase"/>
</dbReference>
<evidence type="ECO:0000259" key="9">
    <source>
        <dbReference type="PROSITE" id="PS50893"/>
    </source>
</evidence>
<dbReference type="PROSITE" id="PS50893">
    <property type="entry name" value="ABC_TRANSPORTER_2"/>
    <property type="match status" value="1"/>
</dbReference>
<evidence type="ECO:0000256" key="3">
    <source>
        <dbReference type="ARBA" id="ARBA00022741"/>
    </source>
</evidence>
<dbReference type="PROSITE" id="PS50929">
    <property type="entry name" value="ABC_TM1F"/>
    <property type="match status" value="1"/>
</dbReference>
<dbReference type="Pfam" id="PF00005">
    <property type="entry name" value="ABC_tran"/>
    <property type="match status" value="1"/>
</dbReference>
<keyword evidence="4 11" id="KW-0067">ATP-binding</keyword>
<evidence type="ECO:0000259" key="10">
    <source>
        <dbReference type="PROSITE" id="PS50929"/>
    </source>
</evidence>
<evidence type="ECO:0000256" key="5">
    <source>
        <dbReference type="ARBA" id="ARBA00022989"/>
    </source>
</evidence>
<dbReference type="Proteomes" id="UP001623660">
    <property type="component" value="Unassembled WGS sequence"/>
</dbReference>